<dbReference type="GO" id="GO:0000329">
    <property type="term" value="C:fungal-type vacuole membrane"/>
    <property type="evidence" value="ECO:0007669"/>
    <property type="project" value="TreeGrafter"/>
</dbReference>
<reference evidence="9" key="1">
    <citation type="journal article" date="2013" name="G3 (Bethesda)">
        <title>Comparative genomics of a plant-pathogenic fungus, Pyrenophora tritici-repentis, reveals transduplication and the impact of repeat elements on pathogenicity and population divergence.</title>
        <authorList>
            <person name="Manning V.A."/>
            <person name="Pandelova I."/>
            <person name="Dhillon B."/>
            <person name="Wilhelm L.J."/>
            <person name="Goodwin S.B."/>
            <person name="Berlin A.M."/>
            <person name="Figueroa M."/>
            <person name="Freitag M."/>
            <person name="Hane J.K."/>
            <person name="Henrissat B."/>
            <person name="Holman W.H."/>
            <person name="Kodira C.D."/>
            <person name="Martin J."/>
            <person name="Oliver R.P."/>
            <person name="Robbertse B."/>
            <person name="Schackwitz W."/>
            <person name="Schwartz D.C."/>
            <person name="Spatafora J.W."/>
            <person name="Turgeon B.G."/>
            <person name="Yandava C."/>
            <person name="Young S."/>
            <person name="Zhou S."/>
            <person name="Zeng Q."/>
            <person name="Grigoriev I.V."/>
            <person name="Ma L.-J."/>
            <person name="Ciuffetti L.M."/>
        </authorList>
    </citation>
    <scope>NUCLEOTIDE SEQUENCE [LARGE SCALE GENOMIC DNA]</scope>
    <source>
        <strain evidence="9">Pt-1C-BFP</strain>
    </source>
</reference>
<keyword evidence="3 6" id="KW-1133">Transmembrane helix</keyword>
<feature type="region of interest" description="Disordered" evidence="5">
    <location>
        <begin position="1"/>
        <end position="72"/>
    </location>
</feature>
<dbReference type="PANTHER" id="PTHR46140:SF2">
    <property type="entry name" value="VACUOLAR TRANSPORTER CHAPERONE 3 COMPLEX SUBUNIT 3-RELATED"/>
    <property type="match status" value="1"/>
</dbReference>
<feature type="domain" description="DUF202" evidence="7">
    <location>
        <begin position="122"/>
        <end position="186"/>
    </location>
</feature>
<evidence type="ECO:0000313" key="8">
    <source>
        <dbReference type="EMBL" id="EDU46879.1"/>
    </source>
</evidence>
<organism evidence="8 9">
    <name type="scientific">Pyrenophora tritici-repentis (strain Pt-1C-BFP)</name>
    <name type="common">Wheat tan spot fungus</name>
    <name type="synonym">Drechslera tritici-repentis</name>
    <dbReference type="NCBI Taxonomy" id="426418"/>
    <lineage>
        <taxon>Eukaryota</taxon>
        <taxon>Fungi</taxon>
        <taxon>Dikarya</taxon>
        <taxon>Ascomycota</taxon>
        <taxon>Pezizomycotina</taxon>
        <taxon>Dothideomycetes</taxon>
        <taxon>Pleosporomycetidae</taxon>
        <taxon>Pleosporales</taxon>
        <taxon>Pleosporineae</taxon>
        <taxon>Pleosporaceae</taxon>
        <taxon>Pyrenophora</taxon>
    </lineage>
</organism>
<dbReference type="GO" id="GO:0012505">
    <property type="term" value="C:endomembrane system"/>
    <property type="evidence" value="ECO:0007669"/>
    <property type="project" value="UniProtKB-SubCell"/>
</dbReference>
<dbReference type="GO" id="GO:0033254">
    <property type="term" value="C:vacuolar transporter chaperone complex"/>
    <property type="evidence" value="ECO:0007669"/>
    <property type="project" value="TreeGrafter"/>
</dbReference>
<gene>
    <name evidence="8" type="ORF">PTRG_04041</name>
</gene>
<accession>B2W0Q6</accession>
<evidence type="ECO:0000259" key="7">
    <source>
        <dbReference type="Pfam" id="PF02656"/>
    </source>
</evidence>
<dbReference type="Proteomes" id="UP000001471">
    <property type="component" value="Unassembled WGS sequence"/>
</dbReference>
<dbReference type="InParanoid" id="B2W0Q6"/>
<dbReference type="InterPro" id="IPR003807">
    <property type="entry name" value="DUF202"/>
</dbReference>
<evidence type="ECO:0000256" key="4">
    <source>
        <dbReference type="ARBA" id="ARBA00023136"/>
    </source>
</evidence>
<dbReference type="PANTHER" id="PTHR46140">
    <property type="entry name" value="VACUOLAR TRANSPORTER CHAPERONE 1-RELATED"/>
    <property type="match status" value="1"/>
</dbReference>
<dbReference type="Pfam" id="PF02656">
    <property type="entry name" value="DUF202"/>
    <property type="match status" value="1"/>
</dbReference>
<keyword evidence="4 6" id="KW-0472">Membrane</keyword>
<comment type="subcellular location">
    <subcellularLocation>
        <location evidence="1">Endomembrane system</location>
        <topology evidence="1">Multi-pass membrane protein</topology>
    </subcellularLocation>
</comment>
<dbReference type="HOGENOM" id="CLU_1082361_0_0_1"/>
<dbReference type="InterPro" id="IPR051572">
    <property type="entry name" value="VTC_Complex_Subunit"/>
</dbReference>
<evidence type="ECO:0000256" key="2">
    <source>
        <dbReference type="ARBA" id="ARBA00022692"/>
    </source>
</evidence>
<protein>
    <submittedName>
        <fullName evidence="8">SPX domain containing protein</fullName>
    </submittedName>
</protein>
<dbReference type="STRING" id="426418.B2W0Q6"/>
<evidence type="ECO:0000313" key="9">
    <source>
        <dbReference type="Proteomes" id="UP000001471"/>
    </source>
</evidence>
<feature type="transmembrane region" description="Helical" evidence="6">
    <location>
        <begin position="158"/>
        <end position="178"/>
    </location>
</feature>
<keyword evidence="2 6" id="KW-0812">Transmembrane</keyword>
<sequence length="257" mass="27631">MASPVGSPAAARSMPKSASAAAHSMPATHPQLPTIGSHLSQREQDNGNGTNNGRVEEEADSDEDDVPAFGKTTKQGRLASLFPSFSTSKYARKQQRKIQLPPGIRDPGVWIKDQGPVRVEAKVWLANQRTFIKWQHVSVLLASLSLGLYNAAGEANNIARALAVVYTCIAAFTLAWGYGMYVYRAKLIRERSGKDFDAITGPLVVCVGLAVALCLNFGFKYNALVNGGHHHHHHSSNATAAAVSVSVGVSEQMELRI</sequence>
<name>B2W0Q6_PYRTR</name>
<feature type="transmembrane region" description="Helical" evidence="6">
    <location>
        <begin position="199"/>
        <end position="219"/>
    </location>
</feature>
<dbReference type="eggNOG" id="KOG4580">
    <property type="taxonomic scope" value="Eukaryota"/>
</dbReference>
<feature type="compositionally biased region" description="Acidic residues" evidence="5">
    <location>
        <begin position="57"/>
        <end position="66"/>
    </location>
</feature>
<evidence type="ECO:0000256" key="6">
    <source>
        <dbReference type="SAM" id="Phobius"/>
    </source>
</evidence>
<dbReference type="AlphaFoldDB" id="B2W0Q6"/>
<evidence type="ECO:0000256" key="1">
    <source>
        <dbReference type="ARBA" id="ARBA00004127"/>
    </source>
</evidence>
<dbReference type="EMBL" id="DS231617">
    <property type="protein sequence ID" value="EDU46879.1"/>
    <property type="molecule type" value="Genomic_DNA"/>
</dbReference>
<evidence type="ECO:0000256" key="3">
    <source>
        <dbReference type="ARBA" id="ARBA00022989"/>
    </source>
</evidence>
<proteinExistence type="predicted"/>
<evidence type="ECO:0000256" key="5">
    <source>
        <dbReference type="SAM" id="MobiDB-lite"/>
    </source>
</evidence>